<dbReference type="AlphaFoldDB" id="A0AAW9R5F0"/>
<dbReference type="GO" id="GO:0016208">
    <property type="term" value="F:AMP binding"/>
    <property type="evidence" value="ECO:0007669"/>
    <property type="project" value="TreeGrafter"/>
</dbReference>
<dbReference type="PANTHER" id="PTHR39559:SF1">
    <property type="entry name" value="ISOCITRATE DEHYDROGENASE KINASE_PHOSPHATASE"/>
    <property type="match status" value="1"/>
</dbReference>
<dbReference type="EMBL" id="JAZHOG010000002">
    <property type="protein sequence ID" value="MEJ8566729.1"/>
    <property type="molecule type" value="Genomic_DNA"/>
</dbReference>
<dbReference type="EC" id="3.1.3.-" evidence="11"/>
<keyword evidence="15" id="KW-1185">Reference proteome</keyword>
<comment type="caution">
    <text evidence="14">The sequence shown here is derived from an EMBL/GenBank/DDBJ whole genome shotgun (WGS) entry which is preliminary data.</text>
</comment>
<dbReference type="GO" id="GO:0006006">
    <property type="term" value="P:glucose metabolic process"/>
    <property type="evidence" value="ECO:0007669"/>
    <property type="project" value="InterPro"/>
</dbReference>
<name>A0AAW9R5F0_9GAMM</name>
<dbReference type="HAMAP" id="MF_00747">
    <property type="entry name" value="AceK"/>
    <property type="match status" value="1"/>
</dbReference>
<evidence type="ECO:0000256" key="1">
    <source>
        <dbReference type="ARBA" id="ARBA00022435"/>
    </source>
</evidence>
<evidence type="ECO:0000256" key="3">
    <source>
        <dbReference type="ARBA" id="ARBA00022527"/>
    </source>
</evidence>
<evidence type="ECO:0000313" key="15">
    <source>
        <dbReference type="Proteomes" id="UP001359886"/>
    </source>
</evidence>
<dbReference type="GO" id="GO:0004721">
    <property type="term" value="F:phosphoprotein phosphatase activity"/>
    <property type="evidence" value="ECO:0007669"/>
    <property type="project" value="UniProtKB-KW"/>
</dbReference>
<evidence type="ECO:0000256" key="4">
    <source>
        <dbReference type="ARBA" id="ARBA00022532"/>
    </source>
</evidence>
<feature type="active site" evidence="11">
    <location>
        <position position="371"/>
    </location>
</feature>
<evidence type="ECO:0000256" key="8">
    <source>
        <dbReference type="ARBA" id="ARBA00022801"/>
    </source>
</evidence>
<comment type="function">
    <text evidence="11">Bifunctional enzyme which can phosphorylate or dephosphorylate isocitrate dehydrogenase (IDH) on a specific serine residue. This is a regulatory mechanism which enables bacteria to bypass the Krebs cycle via the glyoxylate shunt in response to the source of carbon. When bacteria are grown on glucose, IDH is fully active and unphosphorylated, but when grown on acetate or ethanol, the activity of IDH declines drastically concomitant with its phosphorylation.</text>
</comment>
<evidence type="ECO:0000256" key="11">
    <source>
        <dbReference type="HAMAP-Rule" id="MF_00747"/>
    </source>
</evidence>
<evidence type="ECO:0000313" key="14">
    <source>
        <dbReference type="EMBL" id="MEJ8566729.1"/>
    </source>
</evidence>
<comment type="catalytic activity">
    <reaction evidence="11">
        <text>L-seryl-[isocitrate dehydrogenase] + ATP = O-phospho-L-seryl-[isocitrate dehydrogenase] + ADP + H(+)</text>
        <dbReference type="Rhea" id="RHEA:43540"/>
        <dbReference type="Rhea" id="RHEA-COMP:10605"/>
        <dbReference type="Rhea" id="RHEA-COMP:10606"/>
        <dbReference type="ChEBI" id="CHEBI:15378"/>
        <dbReference type="ChEBI" id="CHEBI:29999"/>
        <dbReference type="ChEBI" id="CHEBI:30616"/>
        <dbReference type="ChEBI" id="CHEBI:83421"/>
        <dbReference type="ChEBI" id="CHEBI:456216"/>
        <dbReference type="EC" id="2.7.11.5"/>
    </reaction>
</comment>
<dbReference type="PANTHER" id="PTHR39559">
    <property type="match status" value="1"/>
</dbReference>
<dbReference type="GO" id="GO:0005524">
    <property type="term" value="F:ATP binding"/>
    <property type="evidence" value="ECO:0007669"/>
    <property type="project" value="UniProtKB-UniRule"/>
</dbReference>
<keyword evidence="4 11" id="KW-0816">Tricarboxylic acid cycle</keyword>
<keyword evidence="6 11" id="KW-0547">Nucleotide-binding</keyword>
<keyword evidence="8 11" id="KW-0378">Hydrolase</keyword>
<dbReference type="RefSeq" id="WP_354694051.1">
    <property type="nucleotide sequence ID" value="NZ_JAZHOG010000002.1"/>
</dbReference>
<dbReference type="InterPro" id="IPR010452">
    <property type="entry name" value="Isocitrate_DH_AceK"/>
</dbReference>
<feature type="domain" description="Isocitrate dehydrogenase kinase/phosphatase (AceK) kinase" evidence="12">
    <location>
        <begin position="310"/>
        <end position="565"/>
    </location>
</feature>
<dbReference type="PIRSF" id="PIRSF000719">
    <property type="entry name" value="AceK"/>
    <property type="match status" value="1"/>
</dbReference>
<evidence type="ECO:0000256" key="10">
    <source>
        <dbReference type="ARBA" id="ARBA00022912"/>
    </source>
</evidence>
<keyword evidence="9 11" id="KW-0067">ATP-binding</keyword>
<dbReference type="GO" id="GO:0005737">
    <property type="term" value="C:cytoplasm"/>
    <property type="evidence" value="ECO:0007669"/>
    <property type="project" value="UniProtKB-SubCell"/>
</dbReference>
<organism evidence="14 15">
    <name type="scientific">Elongatibacter sediminis</name>
    <dbReference type="NCBI Taxonomy" id="3119006"/>
    <lineage>
        <taxon>Bacteria</taxon>
        <taxon>Pseudomonadati</taxon>
        <taxon>Pseudomonadota</taxon>
        <taxon>Gammaproteobacteria</taxon>
        <taxon>Chromatiales</taxon>
        <taxon>Wenzhouxiangellaceae</taxon>
        <taxon>Elongatibacter</taxon>
    </lineage>
</organism>
<dbReference type="GO" id="GO:0008772">
    <property type="term" value="F:[isocitrate dehydrogenase (NADP+)] kinase activity"/>
    <property type="evidence" value="ECO:0007669"/>
    <property type="project" value="UniProtKB-UniRule"/>
</dbReference>
<evidence type="ECO:0000256" key="9">
    <source>
        <dbReference type="ARBA" id="ARBA00022840"/>
    </source>
</evidence>
<gene>
    <name evidence="11 14" type="primary">aceK</name>
    <name evidence="14" type="ORF">V3330_03725</name>
</gene>
<protein>
    <recommendedName>
        <fullName evidence="11">Isocitrate dehydrogenase kinase/phosphatase</fullName>
        <shortName evidence="11">IDH kinase/phosphatase</shortName>
        <shortName evidence="11">IDHK/P</shortName>
        <ecNumber evidence="11">2.7.11.5</ecNumber>
        <ecNumber evidence="11">3.1.3.-</ecNumber>
    </recommendedName>
</protein>
<dbReference type="GO" id="GO:0004674">
    <property type="term" value="F:protein serine/threonine kinase activity"/>
    <property type="evidence" value="ECO:0007669"/>
    <property type="project" value="UniProtKB-KW"/>
</dbReference>
<keyword evidence="1 11" id="KW-0329">Glyoxylate bypass</keyword>
<dbReference type="Proteomes" id="UP001359886">
    <property type="component" value="Unassembled WGS sequence"/>
</dbReference>
<evidence type="ECO:0000256" key="5">
    <source>
        <dbReference type="ARBA" id="ARBA00022679"/>
    </source>
</evidence>
<feature type="binding site" evidence="11">
    <location>
        <begin position="315"/>
        <end position="321"/>
    </location>
    <ligand>
        <name>ATP</name>
        <dbReference type="ChEBI" id="CHEBI:30616"/>
    </ligand>
</feature>
<evidence type="ECO:0000259" key="12">
    <source>
        <dbReference type="Pfam" id="PF06315"/>
    </source>
</evidence>
<reference evidence="14 15" key="1">
    <citation type="submission" date="2024-02" db="EMBL/GenBank/DDBJ databases">
        <title>A novel Wenzhouxiangellaceae bacterium, isolated from coastal sediments.</title>
        <authorList>
            <person name="Du Z.-J."/>
            <person name="Ye Y.-Q."/>
            <person name="Zhang X.-Y."/>
        </authorList>
    </citation>
    <scope>NUCLEOTIDE SEQUENCE [LARGE SCALE GENOMIC DNA]</scope>
    <source>
        <strain evidence="14 15">CH-27</strain>
    </source>
</reference>
<dbReference type="EC" id="2.7.11.5" evidence="11"/>
<accession>A0AAW9R5F0</accession>
<dbReference type="Pfam" id="PF20423">
    <property type="entry name" value="AceK_regulatory"/>
    <property type="match status" value="1"/>
</dbReference>
<dbReference type="GO" id="GO:0006099">
    <property type="term" value="P:tricarboxylic acid cycle"/>
    <property type="evidence" value="ECO:0007669"/>
    <property type="project" value="UniProtKB-UniRule"/>
</dbReference>
<dbReference type="InterPro" id="IPR046854">
    <property type="entry name" value="AceK_regulatory"/>
</dbReference>
<keyword evidence="10 11" id="KW-0904">Protein phosphatase</keyword>
<dbReference type="Pfam" id="PF06315">
    <property type="entry name" value="AceK_kinase"/>
    <property type="match status" value="1"/>
</dbReference>
<dbReference type="InterPro" id="IPR046855">
    <property type="entry name" value="AceK_kinase"/>
</dbReference>
<keyword evidence="5 11" id="KW-0808">Transferase</keyword>
<proteinExistence type="inferred from homology"/>
<keyword evidence="3 11" id="KW-0723">Serine/threonine-protein kinase</keyword>
<comment type="similarity">
    <text evidence="11">Belongs to the AceK family.</text>
</comment>
<feature type="domain" description="Isocitrate dehydrogenase kinase/phosphatase (AceK) regulatory" evidence="13">
    <location>
        <begin position="8"/>
        <end position="309"/>
    </location>
</feature>
<evidence type="ECO:0000256" key="6">
    <source>
        <dbReference type="ARBA" id="ARBA00022741"/>
    </source>
</evidence>
<evidence type="ECO:0000256" key="7">
    <source>
        <dbReference type="ARBA" id="ARBA00022777"/>
    </source>
</evidence>
<evidence type="ECO:0000259" key="13">
    <source>
        <dbReference type="Pfam" id="PF20423"/>
    </source>
</evidence>
<feature type="binding site" evidence="11">
    <location>
        <position position="336"/>
    </location>
    <ligand>
        <name>ATP</name>
        <dbReference type="ChEBI" id="CHEBI:30616"/>
    </ligand>
</feature>
<dbReference type="GO" id="GO:0006097">
    <property type="term" value="P:glyoxylate cycle"/>
    <property type="evidence" value="ECO:0007669"/>
    <property type="project" value="UniProtKB-UniRule"/>
</dbReference>
<evidence type="ECO:0000256" key="2">
    <source>
        <dbReference type="ARBA" id="ARBA00022490"/>
    </source>
</evidence>
<sequence>MGIVEGVAQAILDGFDRHYQVFRRHCVEARLHFEAADWKAALQGQTERILSYDRRVNETVDLLNERYPAARHNENLWPTIKRQFIGLLLDHLQPECAETFYNSVACRVLHRRYYRNDYIFWRPTLNTEHLAGSDATYRVYYPEADGLRRSLLGVLSGFGLNNRFEDLKRDLRLLERALHNKHGSDWRPAPNHQFQVLATLFFRNKAAYIVGREIDGDRVSPMIIPLLQDERGRIFVDCLLTRARDVSVLFSFSRAYFMVDMEVPSAYVSFLLSIMPTKSRIDLYAMLGLQKLAKTLFYRELHHHLAHSRDNFVTAPGIRGTVMLVFTLPSFPFVFKIIRDRFDPPKKMTRDQVREKYLLVKFHDRVGRMADTLEYSNVAIPLDRVDPDLMRELHALAKSSIEIDGTNLVIRHVYIERRMTPLNDYLATARPKHRRAAILDFGQAIRDLAGANIFPGDMMHKNFGVTRHRRVVFYDYDEICYMTECRFRRIPPAADPADDLLAEPWFSVEENDVFPETFGTFFFPDPEARDVFYERHSALVTPEFWDRTRRNIIEGGQADVFPYPERRRFRRDAGGAGRSRDA</sequence>
<keyword evidence="2 11" id="KW-0963">Cytoplasm</keyword>
<dbReference type="NCBIfam" id="NF002804">
    <property type="entry name" value="PRK02946.1"/>
    <property type="match status" value="1"/>
</dbReference>
<comment type="subcellular location">
    <subcellularLocation>
        <location evidence="11">Cytoplasm</location>
    </subcellularLocation>
</comment>
<keyword evidence="7 11" id="KW-0418">Kinase</keyword>